<dbReference type="SUPFAM" id="SSF55729">
    <property type="entry name" value="Acyl-CoA N-acyltransferases (Nat)"/>
    <property type="match status" value="1"/>
</dbReference>
<evidence type="ECO:0000256" key="2">
    <source>
        <dbReference type="ARBA" id="ARBA00023315"/>
    </source>
</evidence>
<name>A0A0E2H9X0_9FIRM</name>
<accession>A0A0E2H9X0</accession>
<dbReference type="GeneID" id="57961441"/>
<dbReference type="PIRSF" id="PIRSF037663">
    <property type="entry name" value="Acetyltransf_GNAT_prd"/>
    <property type="match status" value="1"/>
</dbReference>
<reference evidence="4 5" key="1">
    <citation type="submission" date="2013-01" db="EMBL/GenBank/DDBJ databases">
        <title>The Genome Sequence of Clostridium clostridioforme 90A8.</title>
        <authorList>
            <consortium name="The Broad Institute Genome Sequencing Platform"/>
            <person name="Earl A."/>
            <person name="Ward D."/>
            <person name="Feldgarden M."/>
            <person name="Gevers D."/>
            <person name="Courvalin P."/>
            <person name="Lambert T."/>
            <person name="Walker B."/>
            <person name="Young S.K."/>
            <person name="Zeng Q."/>
            <person name="Gargeya S."/>
            <person name="Fitzgerald M."/>
            <person name="Haas B."/>
            <person name="Abouelleil A."/>
            <person name="Alvarado L."/>
            <person name="Arachchi H.M."/>
            <person name="Berlin A.M."/>
            <person name="Chapman S.B."/>
            <person name="Dewar J."/>
            <person name="Goldberg J."/>
            <person name="Griggs A."/>
            <person name="Gujja S."/>
            <person name="Hansen M."/>
            <person name="Howarth C."/>
            <person name="Imamovic A."/>
            <person name="Larimer J."/>
            <person name="McCowan C."/>
            <person name="Murphy C."/>
            <person name="Neiman D."/>
            <person name="Pearson M."/>
            <person name="Priest M."/>
            <person name="Roberts A."/>
            <person name="Saif S."/>
            <person name="Shea T."/>
            <person name="Sisk P."/>
            <person name="Sykes S."/>
            <person name="Wortman J."/>
            <person name="Nusbaum C."/>
            <person name="Birren B."/>
        </authorList>
    </citation>
    <scope>NUCLEOTIDE SEQUENCE [LARGE SCALE GENOMIC DNA]</scope>
    <source>
        <strain evidence="4 5">90A8</strain>
    </source>
</reference>
<dbReference type="GO" id="GO:0016747">
    <property type="term" value="F:acyltransferase activity, transferring groups other than amino-acyl groups"/>
    <property type="evidence" value="ECO:0007669"/>
    <property type="project" value="InterPro"/>
</dbReference>
<proteinExistence type="predicted"/>
<dbReference type="InterPro" id="IPR000182">
    <property type="entry name" value="GNAT_dom"/>
</dbReference>
<dbReference type="EMBL" id="AGYR01000030">
    <property type="protein sequence ID" value="ENZ13571.1"/>
    <property type="molecule type" value="Genomic_DNA"/>
</dbReference>
<keyword evidence="1 4" id="KW-0808">Transferase</keyword>
<dbReference type="AlphaFoldDB" id="A0A0E2H9X0"/>
<gene>
    <name evidence="4" type="ORF">HMPREF1090_02775</name>
</gene>
<comment type="caution">
    <text evidence="4">The sequence shown here is derived from an EMBL/GenBank/DDBJ whole genome shotgun (WGS) entry which is preliminary data.</text>
</comment>
<dbReference type="Gene3D" id="3.40.630.30">
    <property type="match status" value="1"/>
</dbReference>
<sequence length="154" mass="17704">MAGTMDILIREMTMTDYDQVYGLWTEIKGFGIRSIDDSWDGVERFLRRNPTTSVVAVQNGHIIGNILCGHDGRTGCFYHVCVAPGYRKHGIGYRMVRFAMEALQKEGVSKISLIAFKENEVGNAFWQGIGWREREDVNTYEFILNEENITRFVR</sequence>
<protein>
    <submittedName>
        <fullName evidence="4">Acetyltransferase</fullName>
    </submittedName>
</protein>
<evidence type="ECO:0000313" key="5">
    <source>
        <dbReference type="Proteomes" id="UP000013085"/>
    </source>
</evidence>
<dbReference type="InterPro" id="IPR017255">
    <property type="entry name" value="AcTrfase_GNAT_prd"/>
</dbReference>
<dbReference type="Pfam" id="PF00583">
    <property type="entry name" value="Acetyltransf_1"/>
    <property type="match status" value="1"/>
</dbReference>
<evidence type="ECO:0000256" key="1">
    <source>
        <dbReference type="ARBA" id="ARBA00022679"/>
    </source>
</evidence>
<dbReference type="InterPro" id="IPR050832">
    <property type="entry name" value="Bact_Acetyltransf"/>
</dbReference>
<feature type="domain" description="N-acetyltransferase" evidence="3">
    <location>
        <begin position="7"/>
        <end position="150"/>
    </location>
</feature>
<dbReference type="RefSeq" id="WP_002588319.1">
    <property type="nucleotide sequence ID" value="NZ_KB851022.1"/>
</dbReference>
<organism evidence="4 5">
    <name type="scientific">[Clostridium] clostridioforme 90A8</name>
    <dbReference type="NCBI Taxonomy" id="999408"/>
    <lineage>
        <taxon>Bacteria</taxon>
        <taxon>Bacillati</taxon>
        <taxon>Bacillota</taxon>
        <taxon>Clostridia</taxon>
        <taxon>Lachnospirales</taxon>
        <taxon>Lachnospiraceae</taxon>
        <taxon>Enterocloster</taxon>
    </lineage>
</organism>
<dbReference type="Proteomes" id="UP000013085">
    <property type="component" value="Unassembled WGS sequence"/>
</dbReference>
<dbReference type="CDD" id="cd04301">
    <property type="entry name" value="NAT_SF"/>
    <property type="match status" value="1"/>
</dbReference>
<dbReference type="InterPro" id="IPR016181">
    <property type="entry name" value="Acyl_CoA_acyltransferase"/>
</dbReference>
<dbReference type="PROSITE" id="PS51186">
    <property type="entry name" value="GNAT"/>
    <property type="match status" value="1"/>
</dbReference>
<keyword evidence="2" id="KW-0012">Acyltransferase</keyword>
<dbReference type="PANTHER" id="PTHR43877">
    <property type="entry name" value="AMINOALKYLPHOSPHONATE N-ACETYLTRANSFERASE-RELATED-RELATED"/>
    <property type="match status" value="1"/>
</dbReference>
<evidence type="ECO:0000313" key="4">
    <source>
        <dbReference type="EMBL" id="ENZ13571.1"/>
    </source>
</evidence>
<dbReference type="HOGENOM" id="CLU_013985_34_1_9"/>
<dbReference type="PATRIC" id="fig|999408.3.peg.2995"/>
<evidence type="ECO:0000259" key="3">
    <source>
        <dbReference type="PROSITE" id="PS51186"/>
    </source>
</evidence>